<dbReference type="EMBL" id="CR626927">
    <property type="protein sequence ID" value="CAH09538.1"/>
    <property type="molecule type" value="Genomic_DNA"/>
</dbReference>
<dbReference type="Gene3D" id="1.10.150.240">
    <property type="entry name" value="Putative phosphatase, domain 2"/>
    <property type="match status" value="1"/>
</dbReference>
<dbReference type="eggNOG" id="COG0546">
    <property type="taxonomic scope" value="Bacteria"/>
</dbReference>
<dbReference type="PANTHER" id="PTHR43434">
    <property type="entry name" value="PHOSPHOGLYCOLATE PHOSPHATASE"/>
    <property type="match status" value="1"/>
</dbReference>
<sequence>MAQKRYKHILWDLDGTIIDSKIGVSESIRYCLKYFNIEVTCLDEFKPMIGPPLQDSLREIYNFSPQQVEIACKLYDEYYMKKGIHEYKVFQNIEKVLSQLQNDNKELYVATTKPEYAAKQLLADCKLDTYFKFIGGDNEEFTRSNKADVIQYVLSANNISATDNVVMIGDRKYDMLAAKKIGIDTIGVLYGYGDRNELLTNGAQYIIEEPYELLNLLKG</sequence>
<proteinExistence type="predicted"/>
<dbReference type="AlphaFoldDB" id="Q5L8P5"/>
<dbReference type="InterPro" id="IPR023214">
    <property type="entry name" value="HAD_sf"/>
</dbReference>
<accession>A0A380YTG1</accession>
<dbReference type="InterPro" id="IPR041492">
    <property type="entry name" value="HAD_2"/>
</dbReference>
<name>Q5L8P5_BACFN</name>
<dbReference type="KEGG" id="bfs:BF9343_3757"/>
<dbReference type="GO" id="GO:0005829">
    <property type="term" value="C:cytosol"/>
    <property type="evidence" value="ECO:0007669"/>
    <property type="project" value="TreeGrafter"/>
</dbReference>
<dbReference type="InterPro" id="IPR023198">
    <property type="entry name" value="PGP-like_dom2"/>
</dbReference>
<dbReference type="Proteomes" id="UP000006731">
    <property type="component" value="Chromosome"/>
</dbReference>
<dbReference type="GeneID" id="60366678"/>
<accession>Q5L8P5</accession>
<dbReference type="InterPro" id="IPR006439">
    <property type="entry name" value="HAD-SF_hydro_IA"/>
</dbReference>
<evidence type="ECO:0000313" key="1">
    <source>
        <dbReference type="EMBL" id="CAH09538.1"/>
    </source>
</evidence>
<dbReference type="GO" id="GO:0004713">
    <property type="term" value="F:protein tyrosine kinase activity"/>
    <property type="evidence" value="ECO:0007669"/>
    <property type="project" value="TreeGrafter"/>
</dbReference>
<dbReference type="InterPro" id="IPR036412">
    <property type="entry name" value="HAD-like_sf"/>
</dbReference>
<keyword evidence="2" id="KW-1185">Reference proteome</keyword>
<keyword evidence="1" id="KW-0378">Hydrolase</keyword>
<reference evidence="1 2" key="1">
    <citation type="journal article" date="2005" name="Science">
        <title>Extensive DNA inversions in the B. fragilis genome control variable gene expression.</title>
        <authorList>
            <person name="Cerdeno-Tarraga A.M."/>
            <person name="Patrick S."/>
            <person name="Crosmann L."/>
            <person name="Blakely G."/>
            <person name="Abratt V."/>
            <person name="Lennard N."/>
            <person name="Duerden B."/>
            <person name="Poxton I."/>
            <person name="Harris B."/>
            <person name="Quail M.A."/>
            <person name="Barron A."/>
            <person name="Clarck L."/>
            <person name="Corton C."/>
            <person name="Doggett J."/>
            <person name="Holden M.T.G."/>
            <person name="Larke N."/>
            <person name="Line A."/>
            <person name="Lord A."/>
            <person name="Norbertczak H."/>
            <person name="Ormond D."/>
            <person name="Price C."/>
            <person name="Rabbinowitsch E."/>
            <person name="Woodward J."/>
            <person name="Barrel B.G."/>
            <person name="Parkhill J."/>
        </authorList>
    </citation>
    <scope>NUCLEOTIDE SEQUENCE [LARGE SCALE GENOMIC DNA]</scope>
    <source>
        <strain evidence="2">ATCC 25285 / DSM 2151 / CCUG 4856 / JCM 11019 / LMG 10263 / NCTC 9343 / Onslow / VPI 2553 / EN-2</strain>
    </source>
</reference>
<dbReference type="Pfam" id="PF13419">
    <property type="entry name" value="HAD_2"/>
    <property type="match status" value="1"/>
</dbReference>
<dbReference type="NCBIfam" id="TIGR01549">
    <property type="entry name" value="HAD-SF-IA-v1"/>
    <property type="match status" value="1"/>
</dbReference>
<dbReference type="SMR" id="Q5L8P5"/>
<dbReference type="HOGENOM" id="CLU_045011_19_4_10"/>
<dbReference type="RefSeq" id="WP_010993621.1">
    <property type="nucleotide sequence ID" value="NC_003228.3"/>
</dbReference>
<dbReference type="Gene3D" id="3.40.50.1000">
    <property type="entry name" value="HAD superfamily/HAD-like"/>
    <property type="match status" value="1"/>
</dbReference>
<dbReference type="PANTHER" id="PTHR43434:SF20">
    <property type="entry name" value="5'-NUCLEOTIDASE"/>
    <property type="match status" value="1"/>
</dbReference>
<dbReference type="DNASU" id="3287951"/>
<dbReference type="GO" id="GO:0016787">
    <property type="term" value="F:hydrolase activity"/>
    <property type="evidence" value="ECO:0007669"/>
    <property type="project" value="UniProtKB-KW"/>
</dbReference>
<gene>
    <name evidence="1" type="ORF">BF9343_3757</name>
</gene>
<dbReference type="BioCyc" id="BFRA272559:G1GHZ-4109-MONOMER"/>
<organism evidence="1 2">
    <name type="scientific">Bacteroides fragilis (strain ATCC 25285 / DSM 2151 / CCUG 4856 / JCM 11019 / LMG 10263 / NCTC 9343 / Onslow / VPI 2553 / EN-2)</name>
    <dbReference type="NCBI Taxonomy" id="272559"/>
    <lineage>
        <taxon>Bacteria</taxon>
        <taxon>Pseudomonadati</taxon>
        <taxon>Bacteroidota</taxon>
        <taxon>Bacteroidia</taxon>
        <taxon>Bacteroidales</taxon>
        <taxon>Bacteroidaceae</taxon>
        <taxon>Bacteroides</taxon>
    </lineage>
</organism>
<evidence type="ECO:0000313" key="2">
    <source>
        <dbReference type="Proteomes" id="UP000006731"/>
    </source>
</evidence>
<dbReference type="InterPro" id="IPR050155">
    <property type="entry name" value="HAD-like_hydrolase_sf"/>
</dbReference>
<dbReference type="PaxDb" id="272559-BF9343_3757"/>
<dbReference type="SUPFAM" id="SSF56784">
    <property type="entry name" value="HAD-like"/>
    <property type="match status" value="1"/>
</dbReference>
<protein>
    <submittedName>
        <fullName evidence="1">Hydrolase</fullName>
    </submittedName>
</protein>